<dbReference type="InterPro" id="IPR023346">
    <property type="entry name" value="Lysozyme-like_dom_sf"/>
</dbReference>
<dbReference type="Pfam" id="PF00912">
    <property type="entry name" value="Transgly"/>
    <property type="match status" value="1"/>
</dbReference>
<dbReference type="PANTHER" id="PTHR32282:SF15">
    <property type="entry name" value="PENICILLIN-BINDING PROTEIN 1C"/>
    <property type="match status" value="1"/>
</dbReference>
<dbReference type="InterPro" id="IPR011815">
    <property type="entry name" value="PBP_1c"/>
</dbReference>
<keyword evidence="8" id="KW-0378">Hydrolase</keyword>
<evidence type="ECO:0000256" key="9">
    <source>
        <dbReference type="ARBA" id="ARBA00023268"/>
    </source>
</evidence>
<dbReference type="EC" id="2.4.99.28" evidence="10"/>
<dbReference type="AlphaFoldDB" id="A0A833M0B2"/>
<dbReference type="Pfam" id="PF00905">
    <property type="entry name" value="Transpeptidase"/>
    <property type="match status" value="1"/>
</dbReference>
<keyword evidence="5" id="KW-0645">Protease</keyword>
<sequence length="806" mass="90134">MTEHNMPGPPMQPGRPFRWPTVRHFVRHFIRPAVNRLLYSRGGRIGLAALALLVLLRLFSSGGPTSHLSFSRAIYDRNGTLLRLTLSADEKYRRFTPLDRISSDVVEAVLLREDRYFYYHPGVNPVALVKASSGYLSGSDARGASTITMQLARLLYDLKTRTLAGKLKQIAVAMYLELRYSKRQILEAYLNLLPLGHNIEGIPAASMVYYRKNPDRLNAVEAITLAVIPPRPSLRTSRTEEARRELSLFRRRLFTQWLERHPEDSELVIQAEQASLFEERSPLPFFAPHFTDSILLSGHGREDEETTLDLRLQTATERVLAQYVKERSSAGIYNAAALLVNTRTAEVLVQVGSADYHDASIYGQVDGTRAFRSPGSALKPLLYGLAIDQGLIHGRSVLKDAPVHFSSYSPENFEGEFLGPLPAEQALVLSRNVPAIQLGAGLKSPDLLDTLQKAGVPLRFRREYYGLAPIIGGVEMTMHQLASIYAALATGGTFRSTRIRLNQASDRNQHLLSPQAAFLVMQMLGTGHADHEQWIHSPVTVYAKTGTSSAFRDAWTAGIAGPYVLVVWVGNFDGRSNPAFVGREAATPLFYRILAAVRTIEPDLRDQIQIPEGVAQIEVCAASGKIPHAFCPARVTTWFIPGKSPIEPCDVHRQIRVSRRTGLRICDGAVDGMKDETQQEVFEFWSSDLERLFEQAGIPRRKAPPFDRRCTQRQRPERGLLQITLPLRNVVYTIEEPEQQIPLRASAPSDAEQLYWFIDEAYVGSASVNEAVFWKAHPGRFAVRAVDNLGNSDQIELRVETARERP</sequence>
<dbReference type="PANTHER" id="PTHR32282">
    <property type="entry name" value="BINDING PROTEIN TRANSPEPTIDASE, PUTATIVE-RELATED"/>
    <property type="match status" value="1"/>
</dbReference>
<dbReference type="SUPFAM" id="SSF56601">
    <property type="entry name" value="beta-lactamase/transpeptidase-like"/>
    <property type="match status" value="1"/>
</dbReference>
<accession>A0A833M0B2</accession>
<dbReference type="InterPro" id="IPR050396">
    <property type="entry name" value="Glycosyltr_51/Transpeptidase"/>
</dbReference>
<keyword evidence="6" id="KW-0328">Glycosyltransferase</keyword>
<dbReference type="NCBIfam" id="TIGR02073">
    <property type="entry name" value="PBP_1c"/>
    <property type="match status" value="1"/>
</dbReference>
<organism evidence="15 16">
    <name type="scientific">Leptonema illini</name>
    <dbReference type="NCBI Taxonomy" id="183"/>
    <lineage>
        <taxon>Bacteria</taxon>
        <taxon>Pseudomonadati</taxon>
        <taxon>Spirochaetota</taxon>
        <taxon>Spirochaetia</taxon>
        <taxon>Leptospirales</taxon>
        <taxon>Leptospiraceae</taxon>
        <taxon>Leptonema</taxon>
    </lineage>
</organism>
<evidence type="ECO:0000259" key="12">
    <source>
        <dbReference type="Pfam" id="PF00905"/>
    </source>
</evidence>
<dbReference type="SUPFAM" id="SSF53955">
    <property type="entry name" value="Lysozyme-like"/>
    <property type="match status" value="1"/>
</dbReference>
<dbReference type="GO" id="GO:0009252">
    <property type="term" value="P:peptidoglycan biosynthetic process"/>
    <property type="evidence" value="ECO:0007669"/>
    <property type="project" value="InterPro"/>
</dbReference>
<keyword evidence="9" id="KW-0511">Multifunctional enzyme</keyword>
<dbReference type="GO" id="GO:0004180">
    <property type="term" value="F:carboxypeptidase activity"/>
    <property type="evidence" value="ECO:0007669"/>
    <property type="project" value="UniProtKB-KW"/>
</dbReference>
<dbReference type="Gene3D" id="1.10.3810.10">
    <property type="entry name" value="Biosynthetic peptidoglycan transglycosylase-like"/>
    <property type="match status" value="1"/>
</dbReference>
<dbReference type="EMBL" id="WBUI01000001">
    <property type="protein sequence ID" value="KAB2935272.1"/>
    <property type="molecule type" value="Genomic_DNA"/>
</dbReference>
<feature type="domain" description="Penicillin-binding C-terminal" evidence="14">
    <location>
        <begin position="712"/>
        <end position="796"/>
    </location>
</feature>
<evidence type="ECO:0000256" key="8">
    <source>
        <dbReference type="ARBA" id="ARBA00022801"/>
    </source>
</evidence>
<evidence type="ECO:0000256" key="10">
    <source>
        <dbReference type="ARBA" id="ARBA00044770"/>
    </source>
</evidence>
<evidence type="ECO:0000256" key="4">
    <source>
        <dbReference type="ARBA" id="ARBA00022645"/>
    </source>
</evidence>
<comment type="similarity">
    <text evidence="2">In the C-terminal section; belongs to the transpeptidase family.</text>
</comment>
<feature type="domain" description="Penicillin-binding protein transpeptidase" evidence="12">
    <location>
        <begin position="336"/>
        <end position="560"/>
    </location>
</feature>
<dbReference type="Gene3D" id="3.40.710.10">
    <property type="entry name" value="DD-peptidase/beta-lactamase superfamily"/>
    <property type="match status" value="1"/>
</dbReference>
<name>A0A833M0B2_9LEPT</name>
<dbReference type="GO" id="GO:0030288">
    <property type="term" value="C:outer membrane-bounded periplasmic space"/>
    <property type="evidence" value="ECO:0007669"/>
    <property type="project" value="TreeGrafter"/>
</dbReference>
<protein>
    <recommendedName>
        <fullName evidence="10">peptidoglycan glycosyltransferase</fullName>
        <ecNumber evidence="10">2.4.99.28</ecNumber>
    </recommendedName>
</protein>
<evidence type="ECO:0000259" key="13">
    <source>
        <dbReference type="Pfam" id="PF00912"/>
    </source>
</evidence>
<dbReference type="GO" id="GO:0008955">
    <property type="term" value="F:peptidoglycan glycosyltransferase activity"/>
    <property type="evidence" value="ECO:0007669"/>
    <property type="project" value="UniProtKB-EC"/>
</dbReference>
<evidence type="ECO:0000256" key="11">
    <source>
        <dbReference type="ARBA" id="ARBA00049902"/>
    </source>
</evidence>
<evidence type="ECO:0000256" key="7">
    <source>
        <dbReference type="ARBA" id="ARBA00022679"/>
    </source>
</evidence>
<dbReference type="InterPro" id="IPR036950">
    <property type="entry name" value="PBP_transglycosylase"/>
</dbReference>
<comment type="caution">
    <text evidence="15">The sequence shown here is derived from an EMBL/GenBank/DDBJ whole genome shotgun (WGS) entry which is preliminary data.</text>
</comment>
<dbReference type="InterPro" id="IPR001264">
    <property type="entry name" value="Glyco_trans_51"/>
</dbReference>
<comment type="catalytic activity">
    <reaction evidence="11">
        <text>[GlcNAc-(1-&gt;4)-Mur2Ac(oyl-L-Ala-gamma-D-Glu-L-Lys-D-Ala-D-Ala)](n)-di-trans,octa-cis-undecaprenyl diphosphate + beta-D-GlcNAc-(1-&gt;4)-Mur2Ac(oyl-L-Ala-gamma-D-Glu-L-Lys-D-Ala-D-Ala)-di-trans,octa-cis-undecaprenyl diphosphate = [GlcNAc-(1-&gt;4)-Mur2Ac(oyl-L-Ala-gamma-D-Glu-L-Lys-D-Ala-D-Ala)](n+1)-di-trans,octa-cis-undecaprenyl diphosphate + di-trans,octa-cis-undecaprenyl diphosphate + H(+)</text>
        <dbReference type="Rhea" id="RHEA:23708"/>
        <dbReference type="Rhea" id="RHEA-COMP:9602"/>
        <dbReference type="Rhea" id="RHEA-COMP:9603"/>
        <dbReference type="ChEBI" id="CHEBI:15378"/>
        <dbReference type="ChEBI" id="CHEBI:58405"/>
        <dbReference type="ChEBI" id="CHEBI:60033"/>
        <dbReference type="ChEBI" id="CHEBI:78435"/>
        <dbReference type="EC" id="2.4.99.28"/>
    </reaction>
</comment>
<evidence type="ECO:0000256" key="2">
    <source>
        <dbReference type="ARBA" id="ARBA00007090"/>
    </source>
</evidence>
<dbReference type="InterPro" id="IPR009647">
    <property type="entry name" value="PBP_C"/>
</dbReference>
<gene>
    <name evidence="15" type="primary">pbpC</name>
    <name evidence="15" type="ORF">F9K24_00660</name>
</gene>
<comment type="similarity">
    <text evidence="3">In the N-terminal section; belongs to the glycosyltransferase 51 family.</text>
</comment>
<dbReference type="GO" id="GO:0008658">
    <property type="term" value="F:penicillin binding"/>
    <property type="evidence" value="ECO:0007669"/>
    <property type="project" value="InterPro"/>
</dbReference>
<evidence type="ECO:0000313" key="16">
    <source>
        <dbReference type="Proteomes" id="UP000460298"/>
    </source>
</evidence>
<dbReference type="Pfam" id="PF06832">
    <property type="entry name" value="BiPBP_C"/>
    <property type="match status" value="1"/>
</dbReference>
<dbReference type="InterPro" id="IPR012338">
    <property type="entry name" value="Beta-lactam/transpept-like"/>
</dbReference>
<evidence type="ECO:0000256" key="1">
    <source>
        <dbReference type="ARBA" id="ARBA00004752"/>
    </source>
</evidence>
<evidence type="ECO:0000256" key="3">
    <source>
        <dbReference type="ARBA" id="ARBA00007739"/>
    </source>
</evidence>
<reference evidence="15 16" key="1">
    <citation type="submission" date="2019-10" db="EMBL/GenBank/DDBJ databases">
        <title>Extracellular Electron Transfer in a Candidatus Methanoperedens spp. Enrichment Culture.</title>
        <authorList>
            <person name="Berger S."/>
            <person name="Rangel Shaw D."/>
            <person name="Berben T."/>
            <person name="In 'T Zandt M."/>
            <person name="Frank J."/>
            <person name="Reimann J."/>
            <person name="Jetten M.S.M."/>
            <person name="Welte C.U."/>
        </authorList>
    </citation>
    <scope>NUCLEOTIDE SEQUENCE [LARGE SCALE GENOMIC DNA]</scope>
    <source>
        <strain evidence="15">SB12</strain>
    </source>
</reference>
<feature type="domain" description="Glycosyl transferase family 51" evidence="13">
    <location>
        <begin position="89"/>
        <end position="244"/>
    </location>
</feature>
<evidence type="ECO:0000256" key="6">
    <source>
        <dbReference type="ARBA" id="ARBA00022676"/>
    </source>
</evidence>
<dbReference type="InterPro" id="IPR001460">
    <property type="entry name" value="PCN-bd_Tpept"/>
</dbReference>
<evidence type="ECO:0000256" key="5">
    <source>
        <dbReference type="ARBA" id="ARBA00022670"/>
    </source>
</evidence>
<keyword evidence="7" id="KW-0808">Transferase</keyword>
<dbReference type="Proteomes" id="UP000460298">
    <property type="component" value="Unassembled WGS sequence"/>
</dbReference>
<comment type="pathway">
    <text evidence="1">Cell wall biogenesis; peptidoglycan biosynthesis.</text>
</comment>
<keyword evidence="4" id="KW-0121">Carboxypeptidase</keyword>
<evidence type="ECO:0000313" key="15">
    <source>
        <dbReference type="EMBL" id="KAB2935272.1"/>
    </source>
</evidence>
<evidence type="ECO:0000259" key="14">
    <source>
        <dbReference type="Pfam" id="PF06832"/>
    </source>
</evidence>
<dbReference type="GO" id="GO:0006508">
    <property type="term" value="P:proteolysis"/>
    <property type="evidence" value="ECO:0007669"/>
    <property type="project" value="UniProtKB-KW"/>
</dbReference>
<proteinExistence type="inferred from homology"/>